<dbReference type="HOGENOM" id="CLU_637922_0_0_1"/>
<dbReference type="OrthoDB" id="3541472at2759"/>
<keyword evidence="2" id="KW-1185">Reference proteome</keyword>
<name>A0A0C3GWI2_OIDMZ</name>
<organism evidence="1 2">
    <name type="scientific">Oidiodendron maius (strain Zn)</name>
    <dbReference type="NCBI Taxonomy" id="913774"/>
    <lineage>
        <taxon>Eukaryota</taxon>
        <taxon>Fungi</taxon>
        <taxon>Dikarya</taxon>
        <taxon>Ascomycota</taxon>
        <taxon>Pezizomycotina</taxon>
        <taxon>Leotiomycetes</taxon>
        <taxon>Leotiomycetes incertae sedis</taxon>
        <taxon>Myxotrichaceae</taxon>
        <taxon>Oidiodendron</taxon>
    </lineage>
</organism>
<reference evidence="2" key="2">
    <citation type="submission" date="2015-01" db="EMBL/GenBank/DDBJ databases">
        <title>Evolutionary Origins and Diversification of the Mycorrhizal Mutualists.</title>
        <authorList>
            <consortium name="DOE Joint Genome Institute"/>
            <consortium name="Mycorrhizal Genomics Consortium"/>
            <person name="Kohler A."/>
            <person name="Kuo A."/>
            <person name="Nagy L.G."/>
            <person name="Floudas D."/>
            <person name="Copeland A."/>
            <person name="Barry K.W."/>
            <person name="Cichocki N."/>
            <person name="Veneault-Fourrey C."/>
            <person name="LaButti K."/>
            <person name="Lindquist E.A."/>
            <person name="Lipzen A."/>
            <person name="Lundell T."/>
            <person name="Morin E."/>
            <person name="Murat C."/>
            <person name="Riley R."/>
            <person name="Ohm R."/>
            <person name="Sun H."/>
            <person name="Tunlid A."/>
            <person name="Henrissat B."/>
            <person name="Grigoriev I.V."/>
            <person name="Hibbett D.S."/>
            <person name="Martin F."/>
        </authorList>
    </citation>
    <scope>NUCLEOTIDE SEQUENCE [LARGE SCALE GENOMIC DNA]</scope>
    <source>
        <strain evidence="2">Zn</strain>
    </source>
</reference>
<dbReference type="EMBL" id="KN832889">
    <property type="protein sequence ID" value="KIM94626.1"/>
    <property type="molecule type" value="Genomic_DNA"/>
</dbReference>
<sequence length="430" mass="48901">MGFTDWPQELMLQILDDAAIGLHEKCSLARSIRINIPEPKTGNGRKDAFYSIKNTLSENADLASLVKKLDISSHCAQNGELEPPPGERMGIEPNVERDINKMLDLVPNIQTLVLRRVSRSWVSKYSLIYSPEGVYECPLLCGTQLSNLRELRLLGLSLGINTIALAMRLPKLEVFEVQRLSRDSELIGEKSVGIRSTVKELYLGPFCKPNVNILRLFQWPLGLETLSYDLGAFMVRGPPPDCPTLSQLLAPHVNTLVEINLSGQDNIVIHRGVNFRLFSNLKKLIIASMLLFPGKFEDQEQGPYRNGVLFEQSKLALDPLFDPIGHFWMDEDYDWIEELGINRNKYLPNFRSLILTEHSSCDWDTLPTDPSKLKEWDVPKSVKDAFEGKGVQIEILIRTEYILSCYSGPKFVFRPSPRRKTPWTFSLRNE</sequence>
<protein>
    <submittedName>
        <fullName evidence="1">Uncharacterized protein</fullName>
    </submittedName>
</protein>
<reference evidence="1 2" key="1">
    <citation type="submission" date="2014-04" db="EMBL/GenBank/DDBJ databases">
        <authorList>
            <consortium name="DOE Joint Genome Institute"/>
            <person name="Kuo A."/>
            <person name="Martino E."/>
            <person name="Perotto S."/>
            <person name="Kohler A."/>
            <person name="Nagy L.G."/>
            <person name="Floudas D."/>
            <person name="Copeland A."/>
            <person name="Barry K.W."/>
            <person name="Cichocki N."/>
            <person name="Veneault-Fourrey C."/>
            <person name="LaButti K."/>
            <person name="Lindquist E.A."/>
            <person name="Lipzen A."/>
            <person name="Lundell T."/>
            <person name="Morin E."/>
            <person name="Murat C."/>
            <person name="Sun H."/>
            <person name="Tunlid A."/>
            <person name="Henrissat B."/>
            <person name="Grigoriev I.V."/>
            <person name="Hibbett D.S."/>
            <person name="Martin F."/>
            <person name="Nordberg H.P."/>
            <person name="Cantor M.N."/>
            <person name="Hua S.X."/>
        </authorList>
    </citation>
    <scope>NUCLEOTIDE SEQUENCE [LARGE SCALE GENOMIC DNA]</scope>
    <source>
        <strain evidence="1 2">Zn</strain>
    </source>
</reference>
<gene>
    <name evidence="1" type="ORF">OIDMADRAFT_60401</name>
</gene>
<proteinExistence type="predicted"/>
<evidence type="ECO:0000313" key="2">
    <source>
        <dbReference type="Proteomes" id="UP000054321"/>
    </source>
</evidence>
<dbReference type="AlphaFoldDB" id="A0A0C3GWI2"/>
<dbReference type="Proteomes" id="UP000054321">
    <property type="component" value="Unassembled WGS sequence"/>
</dbReference>
<evidence type="ECO:0000313" key="1">
    <source>
        <dbReference type="EMBL" id="KIM94626.1"/>
    </source>
</evidence>
<dbReference type="InParanoid" id="A0A0C3GWI2"/>
<accession>A0A0C3GWI2</accession>